<dbReference type="GO" id="GO:0005829">
    <property type="term" value="C:cytosol"/>
    <property type="evidence" value="ECO:0007669"/>
    <property type="project" value="TreeGrafter"/>
</dbReference>
<dbReference type="EMBL" id="CP011132">
    <property type="protein sequence ID" value="AKE59516.1"/>
    <property type="molecule type" value="Genomic_DNA"/>
</dbReference>
<dbReference type="InterPro" id="IPR051199">
    <property type="entry name" value="LPS_LOS_Heptosyltrfase"/>
</dbReference>
<gene>
    <name evidence="3" type="ORF">F384_13600</name>
</gene>
<dbReference type="Gene3D" id="3.40.50.2000">
    <property type="entry name" value="Glycogen Phosphorylase B"/>
    <property type="match status" value="1"/>
</dbReference>
<keyword evidence="1" id="KW-0328">Glycosyltransferase</keyword>
<dbReference type="Proteomes" id="UP000034085">
    <property type="component" value="Chromosome"/>
</dbReference>
<dbReference type="Pfam" id="PF01075">
    <property type="entry name" value="Glyco_transf_9"/>
    <property type="match status" value="1"/>
</dbReference>
<dbReference type="KEGG" id="cama:F384_13600"/>
<dbReference type="GO" id="GO:0008713">
    <property type="term" value="F:ADP-heptose-lipopolysaccharide heptosyltransferase activity"/>
    <property type="evidence" value="ECO:0007669"/>
    <property type="project" value="TreeGrafter"/>
</dbReference>
<sequence>MSLKSMLRRFLYRLYDYQSAYIDNSNIKLAVIHIPDQIGDAMSVFPIIRALEAHNVKHLLIVSSTINQSIFEALSLRQTTLTVISMTMQDYATFSEIKTVARKIRKEYGTPDICIEAMRRKNLKTMVFINKLRARTNLQAAGLTMKCYSPVCQIASKMDQNFRAPVPMTWAILMREAGFSAVRGAFELPLSEAVLTEVRRETLALGRYIALNLEGSAQERTFSLPVAKKLIAIIKKEFDLPIIIVHGPKGIDNSVSLTQSCDGVHRLSLSPSIMRSAAVINDAFLAITPDTSVLHMASAYNIPVIAVYADYKTRWPAMQDIAETIVVGKDIDHINLDEFNEAIKRVNLRIQSNPS</sequence>
<dbReference type="PATRIC" id="fig|1261127.3.peg.2854"/>
<reference evidence="3 4" key="1">
    <citation type="journal article" date="2013" name="Appl. Microbiol. Biotechnol.">
        <title>Glycerol assimilation and production of 1,3-propanediol by Citrobacter amalonaticus Y19.</title>
        <authorList>
            <person name="Ainala S.K."/>
            <person name="Ashok S."/>
            <person name="Ko Y."/>
            <person name="Park S."/>
        </authorList>
    </citation>
    <scope>NUCLEOTIDE SEQUENCE [LARGE SCALE GENOMIC DNA]</scope>
    <source>
        <strain evidence="3 4">Y19</strain>
    </source>
</reference>
<dbReference type="OrthoDB" id="89608at2"/>
<name>A0A0F6TVP1_CITAM</name>
<dbReference type="PANTHER" id="PTHR30160:SF1">
    <property type="entry name" value="LIPOPOLYSACCHARIDE 1,2-N-ACETYLGLUCOSAMINETRANSFERASE-RELATED"/>
    <property type="match status" value="1"/>
</dbReference>
<proteinExistence type="predicted"/>
<protein>
    <recommendedName>
        <fullName evidence="5">Glycosyl transferase</fullName>
    </recommendedName>
</protein>
<evidence type="ECO:0000313" key="4">
    <source>
        <dbReference type="Proteomes" id="UP000034085"/>
    </source>
</evidence>
<organism evidence="3 4">
    <name type="scientific">Citrobacter amalonaticus Y19</name>
    <dbReference type="NCBI Taxonomy" id="1261127"/>
    <lineage>
        <taxon>Bacteria</taxon>
        <taxon>Pseudomonadati</taxon>
        <taxon>Pseudomonadota</taxon>
        <taxon>Gammaproteobacteria</taxon>
        <taxon>Enterobacterales</taxon>
        <taxon>Enterobacteriaceae</taxon>
        <taxon>Citrobacter</taxon>
    </lineage>
</organism>
<evidence type="ECO:0000256" key="2">
    <source>
        <dbReference type="ARBA" id="ARBA00022679"/>
    </source>
</evidence>
<dbReference type="SUPFAM" id="SSF53756">
    <property type="entry name" value="UDP-Glycosyltransferase/glycogen phosphorylase"/>
    <property type="match status" value="1"/>
</dbReference>
<dbReference type="PANTHER" id="PTHR30160">
    <property type="entry name" value="TETRAACYLDISACCHARIDE 4'-KINASE-RELATED"/>
    <property type="match status" value="1"/>
</dbReference>
<dbReference type="AlphaFoldDB" id="A0A0F6TVP1"/>
<dbReference type="RefSeq" id="WP_046484908.1">
    <property type="nucleotide sequence ID" value="NZ_CP011132.1"/>
</dbReference>
<keyword evidence="2" id="KW-0808">Transferase</keyword>
<evidence type="ECO:0008006" key="5">
    <source>
        <dbReference type="Google" id="ProtNLM"/>
    </source>
</evidence>
<evidence type="ECO:0000313" key="3">
    <source>
        <dbReference type="EMBL" id="AKE59516.1"/>
    </source>
</evidence>
<dbReference type="InterPro" id="IPR002201">
    <property type="entry name" value="Glyco_trans_9"/>
</dbReference>
<evidence type="ECO:0000256" key="1">
    <source>
        <dbReference type="ARBA" id="ARBA00022676"/>
    </source>
</evidence>
<dbReference type="GO" id="GO:0009244">
    <property type="term" value="P:lipopolysaccharide core region biosynthetic process"/>
    <property type="evidence" value="ECO:0007669"/>
    <property type="project" value="TreeGrafter"/>
</dbReference>
<dbReference type="HOGENOM" id="CLU_078184_1_0_6"/>
<accession>A0A0F6TVP1</accession>